<feature type="transmembrane region" description="Helical" evidence="6">
    <location>
        <begin position="300"/>
        <end position="323"/>
    </location>
</feature>
<feature type="transmembrane region" description="Helical" evidence="6">
    <location>
        <begin position="329"/>
        <end position="349"/>
    </location>
</feature>
<dbReference type="InterPro" id="IPR002797">
    <property type="entry name" value="Polysacc_synth"/>
</dbReference>
<feature type="transmembrane region" description="Helical" evidence="6">
    <location>
        <begin position="181"/>
        <end position="202"/>
    </location>
</feature>
<evidence type="ECO:0000256" key="4">
    <source>
        <dbReference type="ARBA" id="ARBA00022989"/>
    </source>
</evidence>
<feature type="transmembrane region" description="Helical" evidence="6">
    <location>
        <begin position="420"/>
        <end position="441"/>
    </location>
</feature>
<reference evidence="7 8" key="1">
    <citation type="submission" date="2014-04" db="EMBL/GenBank/DDBJ databases">
        <title>Draft Genome Sequence of Synergistes jonesii.</title>
        <authorList>
            <person name="Coil D.A."/>
            <person name="Eisen J.A."/>
            <person name="Holland-Moritz H.E."/>
        </authorList>
    </citation>
    <scope>NUCLEOTIDE SEQUENCE [LARGE SCALE GENOMIC DNA]</scope>
    <source>
        <strain evidence="7 8">78-1</strain>
    </source>
</reference>
<dbReference type="Pfam" id="PF01943">
    <property type="entry name" value="Polysacc_synt"/>
    <property type="match status" value="1"/>
</dbReference>
<comment type="caution">
    <text evidence="7">The sequence shown here is derived from an EMBL/GenBank/DDBJ whole genome shotgun (WGS) entry which is preliminary data.</text>
</comment>
<organism evidence="7 8">
    <name type="scientific">Synergistes jonesii</name>
    <dbReference type="NCBI Taxonomy" id="2754"/>
    <lineage>
        <taxon>Bacteria</taxon>
        <taxon>Thermotogati</taxon>
        <taxon>Synergistota</taxon>
        <taxon>Synergistia</taxon>
        <taxon>Synergistales</taxon>
        <taxon>Synergistaceae</taxon>
        <taxon>Synergistes</taxon>
    </lineage>
</organism>
<dbReference type="STRING" id="2754.EH55_01840"/>
<keyword evidence="8" id="KW-1185">Reference proteome</keyword>
<dbReference type="GeneID" id="90982429"/>
<protein>
    <submittedName>
        <fullName evidence="7">Uncharacterized protein</fullName>
    </submittedName>
</protein>
<dbReference type="OrthoDB" id="49404at2"/>
<evidence type="ECO:0000313" key="8">
    <source>
        <dbReference type="Proteomes" id="UP000027665"/>
    </source>
</evidence>
<dbReference type="RefSeq" id="WP_037974028.1">
    <property type="nucleotide sequence ID" value="NZ_JMKI01000002.1"/>
</dbReference>
<sequence>MRGTSYIRTFPAPVAASLALMAMSVVEKGLILITSPLYTRLLTQSEFGAVSVFISWQTLLGVVAMFCLHGGVFNNGMLDYEEDRDRYSWSLLVLSNVITLICFFALLALRPFLRTWFNLGLPLVCLMFAMFFTQPAFNFWMARQRFEYKYKLLAAVVIGSAFLSPLAAVACILAFPGHRVYARLFGGESVLICVYCAYYFYLGKKAGWKVKFSYWKQAFLFNLPLIPHYLSGYALNSADRIMIANFAGDSAAARYSVAYTVALAATVVWNAINASLIPYTYEKCRKGDYAAIYNITNPIVLIYACLCGGLILIVPELIMIMAPSSYYEGIFIVPPIVGGVFFMSLYSVFANVVYYYRRPRYVMYASVSAATLNVILNYIFIPRFGYMAAAYTTLFCYIVQAALDYLALKKVTKASVCNMRLLLAFCAAMVAVSLFSGTLYYHNLLRYSLIALSVLAALLMRRRIVGAILAVRESN</sequence>
<dbReference type="PANTHER" id="PTHR30250">
    <property type="entry name" value="PST FAMILY PREDICTED COLANIC ACID TRANSPORTER"/>
    <property type="match status" value="1"/>
</dbReference>
<evidence type="ECO:0000256" key="6">
    <source>
        <dbReference type="SAM" id="Phobius"/>
    </source>
</evidence>
<evidence type="ECO:0000256" key="2">
    <source>
        <dbReference type="ARBA" id="ARBA00022475"/>
    </source>
</evidence>
<feature type="transmembrane region" description="Helical" evidence="6">
    <location>
        <begin position="119"/>
        <end position="140"/>
    </location>
</feature>
<dbReference type="GO" id="GO:0005886">
    <property type="term" value="C:plasma membrane"/>
    <property type="evidence" value="ECO:0007669"/>
    <property type="project" value="UniProtKB-SubCell"/>
</dbReference>
<comment type="subcellular location">
    <subcellularLocation>
        <location evidence="1">Cell membrane</location>
        <topology evidence="1">Multi-pass membrane protein</topology>
    </subcellularLocation>
</comment>
<dbReference type="PANTHER" id="PTHR30250:SF11">
    <property type="entry name" value="O-ANTIGEN TRANSPORTER-RELATED"/>
    <property type="match status" value="1"/>
</dbReference>
<name>A0A073IUV6_9BACT</name>
<dbReference type="PATRIC" id="fig|2754.20.peg.328"/>
<feature type="transmembrane region" description="Helical" evidence="6">
    <location>
        <begin position="152"/>
        <end position="175"/>
    </location>
</feature>
<dbReference type="Proteomes" id="UP000027665">
    <property type="component" value="Unassembled WGS sequence"/>
</dbReference>
<keyword evidence="4 6" id="KW-1133">Transmembrane helix</keyword>
<feature type="transmembrane region" description="Helical" evidence="6">
    <location>
        <begin position="47"/>
        <end position="68"/>
    </location>
</feature>
<keyword evidence="2" id="KW-1003">Cell membrane</keyword>
<dbReference type="eggNOG" id="COG2244">
    <property type="taxonomic scope" value="Bacteria"/>
</dbReference>
<keyword evidence="3 6" id="KW-0812">Transmembrane</keyword>
<feature type="transmembrane region" description="Helical" evidence="6">
    <location>
        <begin position="447"/>
        <end position="471"/>
    </location>
</feature>
<evidence type="ECO:0000256" key="5">
    <source>
        <dbReference type="ARBA" id="ARBA00023136"/>
    </source>
</evidence>
<keyword evidence="5 6" id="KW-0472">Membrane</keyword>
<dbReference type="EMBL" id="JMKI01000002">
    <property type="protein sequence ID" value="KEJ93539.1"/>
    <property type="molecule type" value="Genomic_DNA"/>
</dbReference>
<evidence type="ECO:0000313" key="7">
    <source>
        <dbReference type="EMBL" id="KEJ93539.1"/>
    </source>
</evidence>
<feature type="transmembrane region" description="Helical" evidence="6">
    <location>
        <begin position="361"/>
        <end position="380"/>
    </location>
</feature>
<evidence type="ECO:0000256" key="3">
    <source>
        <dbReference type="ARBA" id="ARBA00022692"/>
    </source>
</evidence>
<proteinExistence type="predicted"/>
<feature type="transmembrane region" description="Helical" evidence="6">
    <location>
        <begin position="386"/>
        <end position="408"/>
    </location>
</feature>
<dbReference type="AlphaFoldDB" id="A0A073IUV6"/>
<feature type="transmembrane region" description="Helical" evidence="6">
    <location>
        <begin position="12"/>
        <end position="35"/>
    </location>
</feature>
<dbReference type="InterPro" id="IPR050833">
    <property type="entry name" value="Poly_Biosynth_Transport"/>
</dbReference>
<accession>A0A073IUV6</accession>
<feature type="transmembrane region" description="Helical" evidence="6">
    <location>
        <begin position="255"/>
        <end position="279"/>
    </location>
</feature>
<gene>
    <name evidence="7" type="ORF">EH55_01840</name>
</gene>
<feature type="transmembrane region" description="Helical" evidence="6">
    <location>
        <begin position="89"/>
        <end position="113"/>
    </location>
</feature>
<evidence type="ECO:0000256" key="1">
    <source>
        <dbReference type="ARBA" id="ARBA00004651"/>
    </source>
</evidence>